<proteinExistence type="inferred from homology"/>
<dbReference type="InterPro" id="IPR015424">
    <property type="entry name" value="PyrdxlP-dep_Trfase"/>
</dbReference>
<comment type="caution">
    <text evidence="7">The sequence shown here is derived from an EMBL/GenBank/DDBJ whole genome shotgun (WGS) entry which is preliminary data.</text>
</comment>
<organism evidence="7 8">
    <name type="scientific">Candidatus Iainarchaeum sp</name>
    <dbReference type="NCBI Taxonomy" id="3101447"/>
    <lineage>
        <taxon>Archaea</taxon>
        <taxon>Candidatus Iainarchaeota</taxon>
        <taxon>Candidatus Iainarchaeia</taxon>
        <taxon>Candidatus Iainarchaeales</taxon>
        <taxon>Candidatus Iainarchaeaceae</taxon>
        <taxon>Candidatus Iainarchaeum</taxon>
    </lineage>
</organism>
<evidence type="ECO:0000256" key="5">
    <source>
        <dbReference type="ARBA" id="ARBA00022679"/>
    </source>
</evidence>
<reference evidence="8" key="1">
    <citation type="journal article" date="2020" name="bioRxiv">
        <title>A rank-normalized archaeal taxonomy based on genome phylogeny resolves widespread incomplete and uneven classifications.</title>
        <authorList>
            <person name="Rinke C."/>
            <person name="Chuvochina M."/>
            <person name="Mussig A.J."/>
            <person name="Chaumeil P.-A."/>
            <person name="Waite D.W."/>
            <person name="Whitman W.B."/>
            <person name="Parks D.H."/>
            <person name="Hugenholtz P."/>
        </authorList>
    </citation>
    <scope>NUCLEOTIDE SEQUENCE [LARGE SCALE GENOMIC DNA]</scope>
</reference>
<dbReference type="AlphaFoldDB" id="A0A7J4JIJ9"/>
<keyword evidence="6" id="KW-0663">Pyridoxal phosphate</keyword>
<dbReference type="Proteomes" id="UP000564964">
    <property type="component" value="Unassembled WGS sequence"/>
</dbReference>
<evidence type="ECO:0008006" key="9">
    <source>
        <dbReference type="Google" id="ProtNLM"/>
    </source>
</evidence>
<evidence type="ECO:0000313" key="7">
    <source>
        <dbReference type="EMBL" id="HIH16429.1"/>
    </source>
</evidence>
<dbReference type="PANTHER" id="PTHR46383:SF1">
    <property type="entry name" value="ASPARTATE AMINOTRANSFERASE"/>
    <property type="match status" value="1"/>
</dbReference>
<comment type="subunit">
    <text evidence="3">Homodimer.</text>
</comment>
<comment type="similarity">
    <text evidence="2">Belongs to the class-I pyridoxal-phosphate-dependent aminotransferase family.</text>
</comment>
<name>A0A7J4JIJ9_9ARCH</name>
<evidence type="ECO:0000256" key="3">
    <source>
        <dbReference type="ARBA" id="ARBA00011738"/>
    </source>
</evidence>
<sequence>MRSGLELANYLVDQALVTVVPGEACGSKNHVRLCYATPVSVIHEAMDRVEKALKEL</sequence>
<keyword evidence="5" id="KW-0808">Transferase</keyword>
<dbReference type="GO" id="GO:0006520">
    <property type="term" value="P:amino acid metabolic process"/>
    <property type="evidence" value="ECO:0007669"/>
    <property type="project" value="InterPro"/>
</dbReference>
<evidence type="ECO:0000256" key="4">
    <source>
        <dbReference type="ARBA" id="ARBA00022576"/>
    </source>
</evidence>
<accession>A0A7J4JIJ9</accession>
<protein>
    <recommendedName>
        <fullName evidence="9">Aminotransferase class I/II-fold pyridoxal phosphate-dependent enzyme</fullName>
    </recommendedName>
</protein>
<dbReference type="InterPro" id="IPR015422">
    <property type="entry name" value="PyrdxlP-dep_Trfase_small"/>
</dbReference>
<dbReference type="Gene3D" id="3.90.1150.10">
    <property type="entry name" value="Aspartate Aminotransferase, domain 1"/>
    <property type="match status" value="1"/>
</dbReference>
<keyword evidence="4" id="KW-0032">Aminotransferase</keyword>
<comment type="cofactor">
    <cofactor evidence="1">
        <name>pyridoxal 5'-phosphate</name>
        <dbReference type="ChEBI" id="CHEBI:597326"/>
    </cofactor>
</comment>
<evidence type="ECO:0000256" key="6">
    <source>
        <dbReference type="ARBA" id="ARBA00022898"/>
    </source>
</evidence>
<gene>
    <name evidence="7" type="ORF">HA252_03425</name>
</gene>
<dbReference type="PANTHER" id="PTHR46383">
    <property type="entry name" value="ASPARTATE AMINOTRANSFERASE"/>
    <property type="match status" value="1"/>
</dbReference>
<dbReference type="GO" id="GO:0008483">
    <property type="term" value="F:transaminase activity"/>
    <property type="evidence" value="ECO:0007669"/>
    <property type="project" value="UniProtKB-KW"/>
</dbReference>
<evidence type="ECO:0000313" key="8">
    <source>
        <dbReference type="Proteomes" id="UP000564964"/>
    </source>
</evidence>
<dbReference type="EMBL" id="DUGH01000083">
    <property type="protein sequence ID" value="HIH16429.1"/>
    <property type="molecule type" value="Genomic_DNA"/>
</dbReference>
<dbReference type="SUPFAM" id="SSF53383">
    <property type="entry name" value="PLP-dependent transferases"/>
    <property type="match status" value="1"/>
</dbReference>
<evidence type="ECO:0000256" key="2">
    <source>
        <dbReference type="ARBA" id="ARBA00007441"/>
    </source>
</evidence>
<dbReference type="InterPro" id="IPR050596">
    <property type="entry name" value="AspAT/PAT-like"/>
</dbReference>
<evidence type="ECO:0000256" key="1">
    <source>
        <dbReference type="ARBA" id="ARBA00001933"/>
    </source>
</evidence>